<evidence type="ECO:0008006" key="4">
    <source>
        <dbReference type="Google" id="ProtNLM"/>
    </source>
</evidence>
<feature type="transmembrane region" description="Helical" evidence="1">
    <location>
        <begin position="188"/>
        <end position="207"/>
    </location>
</feature>
<feature type="transmembrane region" description="Helical" evidence="1">
    <location>
        <begin position="68"/>
        <end position="91"/>
    </location>
</feature>
<comment type="caution">
    <text evidence="2">The sequence shown here is derived from an EMBL/GenBank/DDBJ whole genome shotgun (WGS) entry which is preliminary data.</text>
</comment>
<keyword evidence="1" id="KW-0812">Transmembrane</keyword>
<organism evidence="2 3">
    <name type="scientific">Streptomyces milbemycinicus</name>
    <dbReference type="NCBI Taxonomy" id="476552"/>
    <lineage>
        <taxon>Bacteria</taxon>
        <taxon>Bacillati</taxon>
        <taxon>Actinomycetota</taxon>
        <taxon>Actinomycetes</taxon>
        <taxon>Kitasatosporales</taxon>
        <taxon>Streptomycetaceae</taxon>
        <taxon>Streptomyces</taxon>
    </lineage>
</organism>
<dbReference type="Proteomes" id="UP001620295">
    <property type="component" value="Unassembled WGS sequence"/>
</dbReference>
<accession>A0ABW8LZZ4</accession>
<feature type="transmembrane region" description="Helical" evidence="1">
    <location>
        <begin position="157"/>
        <end position="181"/>
    </location>
</feature>
<feature type="transmembrane region" description="Helical" evidence="1">
    <location>
        <begin position="36"/>
        <end position="56"/>
    </location>
</feature>
<dbReference type="EMBL" id="JBJDQH010000013">
    <property type="protein sequence ID" value="MFK4270235.1"/>
    <property type="molecule type" value="Genomic_DNA"/>
</dbReference>
<proteinExistence type="predicted"/>
<keyword evidence="1" id="KW-0472">Membrane</keyword>
<evidence type="ECO:0000256" key="1">
    <source>
        <dbReference type="SAM" id="Phobius"/>
    </source>
</evidence>
<feature type="transmembrane region" description="Helical" evidence="1">
    <location>
        <begin position="244"/>
        <end position="265"/>
    </location>
</feature>
<feature type="transmembrane region" description="Helical" evidence="1">
    <location>
        <begin position="112"/>
        <end position="137"/>
    </location>
</feature>
<keyword evidence="1" id="KW-1133">Transmembrane helix</keyword>
<dbReference type="RefSeq" id="WP_404747948.1">
    <property type="nucleotide sequence ID" value="NZ_JBJDQH010000013.1"/>
</dbReference>
<evidence type="ECO:0000313" key="3">
    <source>
        <dbReference type="Proteomes" id="UP001620295"/>
    </source>
</evidence>
<gene>
    <name evidence="2" type="ORF">ACI2L5_35650</name>
</gene>
<protein>
    <recommendedName>
        <fullName evidence="4">ABC transporter permease</fullName>
    </recommendedName>
</protein>
<evidence type="ECO:0000313" key="2">
    <source>
        <dbReference type="EMBL" id="MFK4270235.1"/>
    </source>
</evidence>
<keyword evidence="3" id="KW-1185">Reference proteome</keyword>
<name>A0ABW8LZZ4_9ACTN</name>
<sequence>MREARTGPARRTGQARRTGRALGAEWTKLCTVPSQLWTLAALAALMAGVTALTAAGQGRSRDTPADPVALALSGVYAAQLAALAVGVALVASEYQPRVIRTTLAAHPGRTGILAAKAAVVTAAVLVVGVPGVLGSVLAGRAVLAGQGHGTAALSDPALWRAAVGTLLYLALVALLGAGVAAVLRHSGVAVGVTAALLYGPILATKVIPMSTHALHLVQKVSPMSAGLAVQTTLPGTGPAPLGPWAGLGVLAAWAGAALAVGWAGLRFRDA</sequence>
<reference evidence="2 3" key="1">
    <citation type="submission" date="2024-11" db="EMBL/GenBank/DDBJ databases">
        <title>The Natural Products Discovery Center: Release of the First 8490 Sequenced Strains for Exploring Actinobacteria Biosynthetic Diversity.</title>
        <authorList>
            <person name="Kalkreuter E."/>
            <person name="Kautsar S.A."/>
            <person name="Yang D."/>
            <person name="Bader C.D."/>
            <person name="Teijaro C.N."/>
            <person name="Fluegel L."/>
            <person name="Davis C.M."/>
            <person name="Simpson J.R."/>
            <person name="Lauterbach L."/>
            <person name="Steele A.D."/>
            <person name="Gui C."/>
            <person name="Meng S."/>
            <person name="Li G."/>
            <person name="Viehrig K."/>
            <person name="Ye F."/>
            <person name="Su P."/>
            <person name="Kiefer A.F."/>
            <person name="Nichols A."/>
            <person name="Cepeda A.J."/>
            <person name="Yan W."/>
            <person name="Fan B."/>
            <person name="Jiang Y."/>
            <person name="Adhikari A."/>
            <person name="Zheng C.-J."/>
            <person name="Schuster L."/>
            <person name="Cowan T.M."/>
            <person name="Smanski M.J."/>
            <person name="Chevrette M.G."/>
            <person name="De Carvalho L.P.S."/>
            <person name="Shen B."/>
        </authorList>
    </citation>
    <scope>NUCLEOTIDE SEQUENCE [LARGE SCALE GENOMIC DNA]</scope>
    <source>
        <strain evidence="2 3">NPDC020863</strain>
    </source>
</reference>